<comment type="similarity">
    <text evidence="1">In the N-terminal section; belongs to the LXG family.</text>
</comment>
<gene>
    <name evidence="3" type="ORF">MUO14_06365</name>
</gene>
<evidence type="ECO:0000313" key="3">
    <source>
        <dbReference type="EMBL" id="UOQ94570.1"/>
    </source>
</evidence>
<evidence type="ECO:0000256" key="1">
    <source>
        <dbReference type="ARBA" id="ARBA00034117"/>
    </source>
</evidence>
<accession>A0ABY4H294</accession>
<dbReference type="PROSITE" id="PS51756">
    <property type="entry name" value="LXG"/>
    <property type="match status" value="1"/>
</dbReference>
<dbReference type="InterPro" id="IPR006829">
    <property type="entry name" value="LXG_dom"/>
</dbReference>
<name>A0ABY4H294_9BACI</name>
<sequence>MKVLKASEVLTGIEQSIRKKEQEQEQLLSLRDSMHKVIDLDDALKGEGGAAIKEYFKVLHIPVLLLLNQFLDQYIKSLKDIQMNVRNYETEDGVVREDFITTEVKNGLDRAVQVTQDSVGTINDRFMGISDLIGGSPVSTSQFDSQVDGARSHNQKTIEDLKTVDEENTSKLDEPANELQGVRHLVSKIQGWSKSGIFLNSQEINEVTDYYLKTDSLRDMIIEGEILSAPINSTMGGNHRSIDSAMVDSAKFGALATMQRVKNNLTVSNPQASVPEEYRKSSEPMLGNGLETLGLVAGRPVKSGSTLMQNIYGASQAAKHAKIKALGGSVRKETYFTAQGEQRFRLRLTKPELFGVKKNTYTGYNTNQGKVADVRNLVDGKSSFKNSFKGVAGKVGYLGIGLSAISDVTYGFNHNQSGSQIAGNVVSSTTVGVVSIASSAYLGGKLVHMQVLGQVLLEWQLVSLLVWVYLMC</sequence>
<feature type="domain" description="LXG" evidence="2">
    <location>
        <begin position="1"/>
        <end position="230"/>
    </location>
</feature>
<protein>
    <submittedName>
        <fullName evidence="3">LXG domain-containing protein</fullName>
    </submittedName>
</protein>
<proteinExistence type="inferred from homology"/>
<dbReference type="RefSeq" id="WP_244754403.1">
    <property type="nucleotide sequence ID" value="NZ_CP095074.1"/>
</dbReference>
<dbReference type="Pfam" id="PF04740">
    <property type="entry name" value="LXG"/>
    <property type="match status" value="1"/>
</dbReference>
<dbReference type="Proteomes" id="UP000831880">
    <property type="component" value="Chromosome"/>
</dbReference>
<keyword evidence="4" id="KW-1185">Reference proteome</keyword>
<evidence type="ECO:0000313" key="4">
    <source>
        <dbReference type="Proteomes" id="UP000831880"/>
    </source>
</evidence>
<evidence type="ECO:0000259" key="2">
    <source>
        <dbReference type="PROSITE" id="PS51756"/>
    </source>
</evidence>
<reference evidence="3 4" key="1">
    <citation type="submission" date="2022-04" db="EMBL/GenBank/DDBJ databases">
        <title>Halobacillus sp. isolated from saltern.</title>
        <authorList>
            <person name="Won M."/>
            <person name="Lee C.-M."/>
            <person name="Woen H.-Y."/>
            <person name="Kwon S.-W."/>
        </authorList>
    </citation>
    <scope>NUCLEOTIDE SEQUENCE [LARGE SCALE GENOMIC DNA]</scope>
    <source>
        <strain evidence="3 4">SSTM10-2</strain>
    </source>
</reference>
<dbReference type="EMBL" id="CP095074">
    <property type="protein sequence ID" value="UOQ94570.1"/>
    <property type="molecule type" value="Genomic_DNA"/>
</dbReference>
<organism evidence="3 4">
    <name type="scientific">Halobacillus shinanisalinarum</name>
    <dbReference type="NCBI Taxonomy" id="2932258"/>
    <lineage>
        <taxon>Bacteria</taxon>
        <taxon>Bacillati</taxon>
        <taxon>Bacillota</taxon>
        <taxon>Bacilli</taxon>
        <taxon>Bacillales</taxon>
        <taxon>Bacillaceae</taxon>
        <taxon>Halobacillus</taxon>
    </lineage>
</organism>